<dbReference type="InterPro" id="IPR020568">
    <property type="entry name" value="Ribosomal_Su5_D2-typ_SF"/>
</dbReference>
<reference evidence="6 7" key="1">
    <citation type="journal article" date="2022" name="Nat. Microbiol.">
        <title>The microbiome of a bacterivorous marine choanoflagellate contains a resource-demanding obligate bacterial associate.</title>
        <authorList>
            <person name="Needham D.M."/>
            <person name="Poirier C."/>
            <person name="Bachy C."/>
            <person name="George E.E."/>
            <person name="Wilken S."/>
            <person name="Yung C.C.M."/>
            <person name="Limardo A.J."/>
            <person name="Morando M."/>
            <person name="Sudek L."/>
            <person name="Malmstrom R.R."/>
            <person name="Keeling P.J."/>
            <person name="Santoro A.E."/>
            <person name="Worden A.Z."/>
        </authorList>
    </citation>
    <scope>NUCLEOTIDE SEQUENCE [LARGE SCALE GENOMIC DNA]</scope>
    <source>
        <strain evidence="6 7">Comchoano-2</strain>
    </source>
</reference>
<organism evidence="6 7">
    <name type="scientific">Candidatus Synchoanobacter obligatus</name>
    <dbReference type="NCBI Taxonomy" id="2919597"/>
    <lineage>
        <taxon>Bacteria</taxon>
        <taxon>Pseudomonadati</taxon>
        <taxon>Pseudomonadota</taxon>
        <taxon>Gammaproteobacteria</taxon>
        <taxon>Candidatus Comchoanobacterales</taxon>
        <taxon>Candidatus Comchoanobacteraceae</taxon>
        <taxon>Candidatus Synchoanobacter</taxon>
    </lineage>
</organism>
<dbReference type="PANTHER" id="PTHR21569">
    <property type="entry name" value="RIBOSOMAL PROTEIN S9"/>
    <property type="match status" value="1"/>
</dbReference>
<accession>A0ABT1L6C2</accession>
<evidence type="ECO:0000256" key="4">
    <source>
        <dbReference type="RuleBase" id="RU003815"/>
    </source>
</evidence>
<dbReference type="PANTHER" id="PTHR21569:SF1">
    <property type="entry name" value="SMALL RIBOSOMAL SUBUNIT PROTEIN US9M"/>
    <property type="match status" value="1"/>
</dbReference>
<dbReference type="Gene3D" id="3.30.230.10">
    <property type="match status" value="1"/>
</dbReference>
<proteinExistence type="inferred from homology"/>
<dbReference type="Proteomes" id="UP001320768">
    <property type="component" value="Unassembled WGS sequence"/>
</dbReference>
<dbReference type="GO" id="GO:0005840">
    <property type="term" value="C:ribosome"/>
    <property type="evidence" value="ECO:0007669"/>
    <property type="project" value="UniProtKB-KW"/>
</dbReference>
<protein>
    <recommendedName>
        <fullName evidence="5">30S ribosomal protein S9</fullName>
    </recommendedName>
</protein>
<dbReference type="InterPro" id="IPR014721">
    <property type="entry name" value="Ribsml_uS5_D2-typ_fold_subgr"/>
</dbReference>
<comment type="caution">
    <text evidence="6">The sequence shown here is derived from an EMBL/GenBank/DDBJ whole genome shotgun (WGS) entry which is preliminary data.</text>
</comment>
<name>A0ABT1L6C2_9GAMM</name>
<keyword evidence="2 4" id="KW-0689">Ribosomal protein</keyword>
<evidence type="ECO:0000313" key="6">
    <source>
        <dbReference type="EMBL" id="MCP8352428.1"/>
    </source>
</evidence>
<evidence type="ECO:0000256" key="3">
    <source>
        <dbReference type="ARBA" id="ARBA00023274"/>
    </source>
</evidence>
<keyword evidence="3 4" id="KW-0687">Ribonucleoprotein</keyword>
<dbReference type="InterPro" id="IPR000754">
    <property type="entry name" value="Ribosomal_uS9"/>
</dbReference>
<evidence type="ECO:0000256" key="2">
    <source>
        <dbReference type="ARBA" id="ARBA00022980"/>
    </source>
</evidence>
<keyword evidence="7" id="KW-1185">Reference proteome</keyword>
<gene>
    <name evidence="6" type="ORF">MKS91_03880</name>
</gene>
<dbReference type="PROSITE" id="PS00360">
    <property type="entry name" value="RIBOSOMAL_S9"/>
    <property type="match status" value="1"/>
</dbReference>
<dbReference type="RefSeq" id="WP_258569786.1">
    <property type="nucleotide sequence ID" value="NZ_JAKUDN010000002.1"/>
</dbReference>
<sequence length="156" mass="17138">MQKIHTVGRRKSAVARVYMAEGKGSVEVNGKDIKDYFGPTTSYPAVSVMPLTLVEMASNFDVRVVVKGGGLTGQSDAISLAIARALCLYELKLLPADAVEVSEEADEATGDDVVATTRPIKALLKLNKMLTRDSRAVERKKYGFRKARKKEQYSKR</sequence>
<dbReference type="Pfam" id="PF00380">
    <property type="entry name" value="Ribosomal_S9"/>
    <property type="match status" value="1"/>
</dbReference>
<evidence type="ECO:0000256" key="1">
    <source>
        <dbReference type="ARBA" id="ARBA00005251"/>
    </source>
</evidence>
<dbReference type="InterPro" id="IPR020574">
    <property type="entry name" value="Ribosomal_uS9_CS"/>
</dbReference>
<dbReference type="EMBL" id="JAKUDN010000002">
    <property type="protein sequence ID" value="MCP8352428.1"/>
    <property type="molecule type" value="Genomic_DNA"/>
</dbReference>
<evidence type="ECO:0000313" key="7">
    <source>
        <dbReference type="Proteomes" id="UP001320768"/>
    </source>
</evidence>
<comment type="similarity">
    <text evidence="1 4">Belongs to the universal ribosomal protein uS9 family.</text>
</comment>
<evidence type="ECO:0000256" key="5">
    <source>
        <dbReference type="RuleBase" id="RU003816"/>
    </source>
</evidence>
<dbReference type="SUPFAM" id="SSF54211">
    <property type="entry name" value="Ribosomal protein S5 domain 2-like"/>
    <property type="match status" value="1"/>
</dbReference>